<dbReference type="Pfam" id="PF00440">
    <property type="entry name" value="TetR_N"/>
    <property type="match status" value="1"/>
</dbReference>
<dbReference type="PROSITE" id="PS50977">
    <property type="entry name" value="HTH_TETR_2"/>
    <property type="match status" value="1"/>
</dbReference>
<reference evidence="6 7" key="1">
    <citation type="submission" date="2022-11" db="EMBL/GenBank/DDBJ databases">
        <title>Draft genome sequence of Saccharopolyspora sp. WRP15-2 isolated from rhizosphere soils of wild rice in Thailand.</title>
        <authorList>
            <person name="Duangmal K."/>
            <person name="Kammanee S."/>
            <person name="Muangham S."/>
        </authorList>
    </citation>
    <scope>NUCLEOTIDE SEQUENCE [LARGE SCALE GENOMIC DNA]</scope>
    <source>
        <strain evidence="6 7">WRP15-2</strain>
    </source>
</reference>
<dbReference type="InterPro" id="IPR050109">
    <property type="entry name" value="HTH-type_TetR-like_transc_reg"/>
</dbReference>
<accession>A0ABT4UVM3</accession>
<feature type="DNA-binding region" description="H-T-H motif" evidence="4">
    <location>
        <begin position="36"/>
        <end position="55"/>
    </location>
</feature>
<dbReference type="PANTHER" id="PTHR30055:SF234">
    <property type="entry name" value="HTH-TYPE TRANSCRIPTIONAL REGULATOR BETI"/>
    <property type="match status" value="1"/>
</dbReference>
<dbReference type="Proteomes" id="UP001210380">
    <property type="component" value="Unassembled WGS sequence"/>
</dbReference>
<dbReference type="PANTHER" id="PTHR30055">
    <property type="entry name" value="HTH-TYPE TRANSCRIPTIONAL REGULATOR RUTR"/>
    <property type="match status" value="1"/>
</dbReference>
<organism evidence="6 7">
    <name type="scientific">Saccharopolyspora oryzae</name>
    <dbReference type="NCBI Taxonomy" id="2997343"/>
    <lineage>
        <taxon>Bacteria</taxon>
        <taxon>Bacillati</taxon>
        <taxon>Actinomycetota</taxon>
        <taxon>Actinomycetes</taxon>
        <taxon>Pseudonocardiales</taxon>
        <taxon>Pseudonocardiaceae</taxon>
        <taxon>Saccharopolyspora</taxon>
    </lineage>
</organism>
<sequence>MDNAVPTGNRRGRRSRQEILDVAARVMSARGYAGTSMSVLVKETGLPRSAFYHHFESKADLLSKVMARGAREFFDAMRAAHQNPPADGSPRERLTWHLQKTGEAFVSHEDFLRLLLVLVMSNEAAEAAEAMRTVVEVRSEGRDLMHEMIRSSFAVEGDDVATAIADELAHFGMAGFDGAFVSLQSNDGKPIAELMAQLADAMAALGESRIRSIRAQSD</sequence>
<evidence type="ECO:0000259" key="5">
    <source>
        <dbReference type="PROSITE" id="PS50977"/>
    </source>
</evidence>
<feature type="domain" description="HTH tetR-type" evidence="5">
    <location>
        <begin position="13"/>
        <end position="73"/>
    </location>
</feature>
<protein>
    <submittedName>
        <fullName evidence="6">TetR/AcrR family transcriptional regulator</fullName>
    </submittedName>
</protein>
<dbReference type="RefSeq" id="WP_270947838.1">
    <property type="nucleotide sequence ID" value="NZ_JAQGLA010000007.1"/>
</dbReference>
<gene>
    <name evidence="6" type="ORF">OU415_07430</name>
</gene>
<evidence type="ECO:0000256" key="2">
    <source>
        <dbReference type="ARBA" id="ARBA00023125"/>
    </source>
</evidence>
<evidence type="ECO:0000256" key="1">
    <source>
        <dbReference type="ARBA" id="ARBA00023015"/>
    </source>
</evidence>
<proteinExistence type="predicted"/>
<comment type="caution">
    <text evidence="6">The sequence shown here is derived from an EMBL/GenBank/DDBJ whole genome shotgun (WGS) entry which is preliminary data.</text>
</comment>
<evidence type="ECO:0000313" key="7">
    <source>
        <dbReference type="Proteomes" id="UP001210380"/>
    </source>
</evidence>
<keyword evidence="2 4" id="KW-0238">DNA-binding</keyword>
<dbReference type="InterPro" id="IPR009057">
    <property type="entry name" value="Homeodomain-like_sf"/>
</dbReference>
<evidence type="ECO:0000256" key="4">
    <source>
        <dbReference type="PROSITE-ProRule" id="PRU00335"/>
    </source>
</evidence>
<keyword evidence="1" id="KW-0805">Transcription regulation</keyword>
<dbReference type="SUPFAM" id="SSF46689">
    <property type="entry name" value="Homeodomain-like"/>
    <property type="match status" value="1"/>
</dbReference>
<dbReference type="Gene3D" id="1.10.357.10">
    <property type="entry name" value="Tetracycline Repressor, domain 2"/>
    <property type="match status" value="1"/>
</dbReference>
<dbReference type="PRINTS" id="PR00455">
    <property type="entry name" value="HTHTETR"/>
</dbReference>
<name>A0ABT4UVM3_9PSEU</name>
<dbReference type="InterPro" id="IPR001647">
    <property type="entry name" value="HTH_TetR"/>
</dbReference>
<evidence type="ECO:0000256" key="3">
    <source>
        <dbReference type="ARBA" id="ARBA00023163"/>
    </source>
</evidence>
<dbReference type="EMBL" id="JAQGLA010000007">
    <property type="protein sequence ID" value="MDA3625261.1"/>
    <property type="molecule type" value="Genomic_DNA"/>
</dbReference>
<keyword evidence="7" id="KW-1185">Reference proteome</keyword>
<keyword evidence="3" id="KW-0804">Transcription</keyword>
<evidence type="ECO:0000313" key="6">
    <source>
        <dbReference type="EMBL" id="MDA3625261.1"/>
    </source>
</evidence>